<dbReference type="InterPro" id="IPR036097">
    <property type="entry name" value="HisK_dim/P_sf"/>
</dbReference>
<evidence type="ECO:0000256" key="3">
    <source>
        <dbReference type="ARBA" id="ARBA00022553"/>
    </source>
</evidence>
<dbReference type="STRING" id="655815.ZPR_3364"/>
<dbReference type="PRINTS" id="PR00344">
    <property type="entry name" value="BCTRLSENSOR"/>
</dbReference>
<accession>D5BJ47</accession>
<dbReference type="Pfam" id="PF02518">
    <property type="entry name" value="HATPase_c"/>
    <property type="match status" value="1"/>
</dbReference>
<dbReference type="GO" id="GO:0007234">
    <property type="term" value="P:osmosensory signaling via phosphorelay pathway"/>
    <property type="evidence" value="ECO:0007669"/>
    <property type="project" value="TreeGrafter"/>
</dbReference>
<dbReference type="SMART" id="SM00388">
    <property type="entry name" value="HisKA"/>
    <property type="match status" value="1"/>
</dbReference>
<dbReference type="KEGG" id="zpr:ZPR_3364"/>
<dbReference type="CDD" id="cd00082">
    <property type="entry name" value="HisKA"/>
    <property type="match status" value="1"/>
</dbReference>
<name>D5BJ47_ZUNPS</name>
<keyword evidence="6 11" id="KW-0418">Kinase</keyword>
<feature type="region of interest" description="Disordered" evidence="9">
    <location>
        <begin position="20"/>
        <end position="50"/>
    </location>
</feature>
<evidence type="ECO:0000256" key="5">
    <source>
        <dbReference type="ARBA" id="ARBA00022741"/>
    </source>
</evidence>
<dbReference type="SUPFAM" id="SSF55874">
    <property type="entry name" value="ATPase domain of HSP90 chaperone/DNA topoisomerase II/histidine kinase"/>
    <property type="match status" value="1"/>
</dbReference>
<dbReference type="Proteomes" id="UP000001654">
    <property type="component" value="Chromosome"/>
</dbReference>
<keyword evidence="3" id="KW-0597">Phosphoprotein</keyword>
<dbReference type="PANTHER" id="PTHR42878">
    <property type="entry name" value="TWO-COMPONENT HISTIDINE KINASE"/>
    <property type="match status" value="1"/>
</dbReference>
<reference evidence="11 12" key="1">
    <citation type="journal article" date="2010" name="BMC Genomics">
        <title>The complete genome of Zunongwangia profunda SM-A87 reveals its adaptation to the deep-sea environment and ecological role in sedimentary organic nitrogen degradation.</title>
        <authorList>
            <person name="Qin Q.L."/>
            <person name="Zhang X.Y."/>
            <person name="Wang X.M."/>
            <person name="Liu G.M."/>
            <person name="Chen X.L."/>
            <person name="Xie B.B."/>
            <person name="Dang H.Y."/>
            <person name="Zhou B.C."/>
            <person name="Yu J."/>
            <person name="Zhang Y.Z."/>
        </authorList>
    </citation>
    <scope>NUCLEOTIDE SEQUENCE [LARGE SCALE GENOMIC DNA]</scope>
    <source>
        <strain evidence="12">DSM 18752 / CCTCC AB 206139 / SM-A87</strain>
    </source>
</reference>
<evidence type="ECO:0000256" key="4">
    <source>
        <dbReference type="ARBA" id="ARBA00022679"/>
    </source>
</evidence>
<dbReference type="Pfam" id="PF00512">
    <property type="entry name" value="HisKA"/>
    <property type="match status" value="1"/>
</dbReference>
<evidence type="ECO:0000256" key="1">
    <source>
        <dbReference type="ARBA" id="ARBA00000085"/>
    </source>
</evidence>
<dbReference type="CDD" id="cd00075">
    <property type="entry name" value="HATPase"/>
    <property type="match status" value="1"/>
</dbReference>
<dbReference type="InterPro" id="IPR036890">
    <property type="entry name" value="HATPase_C_sf"/>
</dbReference>
<keyword evidence="4" id="KW-0808">Transferase</keyword>
<dbReference type="EC" id="2.7.13.3" evidence="2"/>
<keyword evidence="7" id="KW-0067">ATP-binding</keyword>
<evidence type="ECO:0000256" key="9">
    <source>
        <dbReference type="SAM" id="MobiDB-lite"/>
    </source>
</evidence>
<dbReference type="EMBL" id="CP001650">
    <property type="protein sequence ID" value="ADF53680.1"/>
    <property type="molecule type" value="Genomic_DNA"/>
</dbReference>
<evidence type="ECO:0000256" key="7">
    <source>
        <dbReference type="ARBA" id="ARBA00022840"/>
    </source>
</evidence>
<feature type="domain" description="Histidine kinase" evidence="10">
    <location>
        <begin position="128"/>
        <end position="342"/>
    </location>
</feature>
<dbReference type="SUPFAM" id="SSF47384">
    <property type="entry name" value="Homodimeric domain of signal transducing histidine kinase"/>
    <property type="match status" value="1"/>
</dbReference>
<evidence type="ECO:0000313" key="11">
    <source>
        <dbReference type="EMBL" id="ADF53680.1"/>
    </source>
</evidence>
<dbReference type="InterPro" id="IPR005467">
    <property type="entry name" value="His_kinase_dom"/>
</dbReference>
<dbReference type="GO" id="GO:0030295">
    <property type="term" value="F:protein kinase activator activity"/>
    <property type="evidence" value="ECO:0007669"/>
    <property type="project" value="TreeGrafter"/>
</dbReference>
<dbReference type="GO" id="GO:0005524">
    <property type="term" value="F:ATP binding"/>
    <property type="evidence" value="ECO:0007669"/>
    <property type="project" value="UniProtKB-KW"/>
</dbReference>
<dbReference type="Gene3D" id="1.10.287.130">
    <property type="match status" value="1"/>
</dbReference>
<dbReference type="InterPro" id="IPR003661">
    <property type="entry name" value="HisK_dim/P_dom"/>
</dbReference>
<evidence type="ECO:0000256" key="8">
    <source>
        <dbReference type="ARBA" id="ARBA00023012"/>
    </source>
</evidence>
<dbReference type="GO" id="GO:0000156">
    <property type="term" value="F:phosphorelay response regulator activity"/>
    <property type="evidence" value="ECO:0007669"/>
    <property type="project" value="TreeGrafter"/>
</dbReference>
<feature type="compositionally biased region" description="Basic and acidic residues" evidence="9">
    <location>
        <begin position="41"/>
        <end position="50"/>
    </location>
</feature>
<evidence type="ECO:0000256" key="2">
    <source>
        <dbReference type="ARBA" id="ARBA00012438"/>
    </source>
</evidence>
<evidence type="ECO:0000259" key="10">
    <source>
        <dbReference type="PROSITE" id="PS50109"/>
    </source>
</evidence>
<evidence type="ECO:0000313" key="12">
    <source>
        <dbReference type="Proteomes" id="UP000001654"/>
    </source>
</evidence>
<dbReference type="PANTHER" id="PTHR42878:SF7">
    <property type="entry name" value="SENSOR HISTIDINE KINASE GLRK"/>
    <property type="match status" value="1"/>
</dbReference>
<keyword evidence="8" id="KW-0902">Two-component regulatory system</keyword>
<dbReference type="GO" id="GO:0000155">
    <property type="term" value="F:phosphorelay sensor kinase activity"/>
    <property type="evidence" value="ECO:0007669"/>
    <property type="project" value="InterPro"/>
</dbReference>
<dbReference type="HOGENOM" id="CLU_000445_114_44_10"/>
<keyword evidence="5" id="KW-0547">Nucleotide-binding</keyword>
<dbReference type="PROSITE" id="PS50109">
    <property type="entry name" value="HIS_KIN"/>
    <property type="match status" value="1"/>
</dbReference>
<dbReference type="InterPro" id="IPR004358">
    <property type="entry name" value="Sig_transdc_His_kin-like_C"/>
</dbReference>
<protein>
    <recommendedName>
        <fullName evidence="2">histidine kinase</fullName>
        <ecNumber evidence="2">2.7.13.3</ecNumber>
    </recommendedName>
</protein>
<dbReference type="InterPro" id="IPR050351">
    <property type="entry name" value="BphY/WalK/GraS-like"/>
</dbReference>
<evidence type="ECO:0000256" key="6">
    <source>
        <dbReference type="ARBA" id="ARBA00022777"/>
    </source>
</evidence>
<dbReference type="Gene3D" id="3.30.565.10">
    <property type="entry name" value="Histidine kinase-like ATPase, C-terminal domain"/>
    <property type="match status" value="1"/>
</dbReference>
<sequence>MQVEEVTDHIKDMLERIAEDMDTSQTNAEQEKKSKGNKALKSRETKAASEHGAQRVELGFDIMQLSSEFRALRASILRLWAEKIRAENWETDFHDMIRFNEAIDEAWMISLDHFQQKLDQSKNWFLGVLGHDLRNPISAVYGAQAILKLSQNLSEKEKGILQRSDFSLKRMTELINNLLEFTELNLGRGVVINRSLIDLSEHSEKIVQEIQLAYPKIDITIDTTDNIKGKWDASRLEQMMTNLITNAIHHGEPGSPVKVNLNSKEGQALFSVHNQGTPIPEGIKDKIFTDRFTNNNEDTTKEKNYGLGLYIVKEIVEGHEGKIELTSTQEEGTTFTVALPIH</sequence>
<dbReference type="eggNOG" id="COG2205">
    <property type="taxonomic scope" value="Bacteria"/>
</dbReference>
<proteinExistence type="predicted"/>
<dbReference type="SMART" id="SM00387">
    <property type="entry name" value="HATPase_c"/>
    <property type="match status" value="1"/>
</dbReference>
<keyword evidence="12" id="KW-1185">Reference proteome</keyword>
<dbReference type="InterPro" id="IPR003594">
    <property type="entry name" value="HATPase_dom"/>
</dbReference>
<organism evidence="11 12">
    <name type="scientific">Zunongwangia profunda (strain DSM 18752 / CCTCC AB 206139 / SM-A87)</name>
    <name type="common">Wangia profunda</name>
    <dbReference type="NCBI Taxonomy" id="655815"/>
    <lineage>
        <taxon>Bacteria</taxon>
        <taxon>Pseudomonadati</taxon>
        <taxon>Bacteroidota</taxon>
        <taxon>Flavobacteriia</taxon>
        <taxon>Flavobacteriales</taxon>
        <taxon>Flavobacteriaceae</taxon>
        <taxon>Zunongwangia</taxon>
    </lineage>
</organism>
<comment type="catalytic activity">
    <reaction evidence="1">
        <text>ATP + protein L-histidine = ADP + protein N-phospho-L-histidine.</text>
        <dbReference type="EC" id="2.7.13.3"/>
    </reaction>
</comment>
<dbReference type="AlphaFoldDB" id="D5BJ47"/>
<gene>
    <name evidence="11" type="ordered locus">ZPR_3364</name>
</gene>